<evidence type="ECO:0000313" key="9">
    <source>
        <dbReference type="EMBL" id="PMR79209.1"/>
    </source>
</evidence>
<dbReference type="EMBL" id="PNRG01000029">
    <property type="protein sequence ID" value="PMR79209.1"/>
    <property type="molecule type" value="Genomic_DNA"/>
</dbReference>
<accession>A0A2N7UFH1</accession>
<dbReference type="Gene3D" id="3.40.605.10">
    <property type="entry name" value="Aldehyde Dehydrogenase, Chain A, domain 1"/>
    <property type="match status" value="1"/>
</dbReference>
<evidence type="ECO:0000256" key="5">
    <source>
        <dbReference type="ARBA" id="ARBA00023002"/>
    </source>
</evidence>
<dbReference type="PANTHER" id="PTHR11063:SF8">
    <property type="entry name" value="DELTA-1-PYRROLINE-5-CARBOXYLATE SYNTHASE"/>
    <property type="match status" value="1"/>
</dbReference>
<dbReference type="GO" id="GO:0004350">
    <property type="term" value="F:glutamate-5-semialdehyde dehydrogenase activity"/>
    <property type="evidence" value="ECO:0007669"/>
    <property type="project" value="UniProtKB-UniRule"/>
</dbReference>
<dbReference type="AlphaFoldDB" id="A0A2N7UFH1"/>
<keyword evidence="10" id="KW-1185">Reference proteome</keyword>
<dbReference type="Gene3D" id="3.40.309.10">
    <property type="entry name" value="Aldehyde Dehydrogenase, Chain A, domain 2"/>
    <property type="match status" value="1"/>
</dbReference>
<dbReference type="EC" id="1.2.1.41" evidence="7"/>
<dbReference type="NCBIfam" id="TIGR00407">
    <property type="entry name" value="proA"/>
    <property type="match status" value="1"/>
</dbReference>
<comment type="caution">
    <text evidence="9">The sequence shown here is derived from an EMBL/GenBank/DDBJ whole genome shotgun (WGS) entry which is preliminary data.</text>
</comment>
<proteinExistence type="inferred from homology"/>
<dbReference type="InterPro" id="IPR015590">
    <property type="entry name" value="Aldehyde_DH_dom"/>
</dbReference>
<dbReference type="InterPro" id="IPR016161">
    <property type="entry name" value="Ald_DH/histidinol_DH"/>
</dbReference>
<protein>
    <recommendedName>
        <fullName evidence="7">Gamma-glutamyl phosphate reductase</fullName>
        <shortName evidence="7">GPR</shortName>
        <ecNumber evidence="7">1.2.1.41</ecNumber>
    </recommendedName>
    <alternativeName>
        <fullName evidence="7">Glutamate-5-semialdehyde dehydrogenase</fullName>
    </alternativeName>
    <alternativeName>
        <fullName evidence="7">Glutamyl-gamma-semialdehyde dehydrogenase</fullName>
        <shortName evidence="7">GSA dehydrogenase</shortName>
    </alternativeName>
</protein>
<dbReference type="GO" id="GO:0005737">
    <property type="term" value="C:cytoplasm"/>
    <property type="evidence" value="ECO:0007669"/>
    <property type="project" value="UniProtKB-SubCell"/>
</dbReference>
<dbReference type="InterPro" id="IPR012134">
    <property type="entry name" value="Glu-5-SA_DH"/>
</dbReference>
<dbReference type="InterPro" id="IPR016163">
    <property type="entry name" value="Ald_DH_C"/>
</dbReference>
<evidence type="ECO:0000256" key="2">
    <source>
        <dbReference type="ARBA" id="ARBA00022605"/>
    </source>
</evidence>
<dbReference type="GO" id="GO:0055129">
    <property type="term" value="P:L-proline biosynthetic process"/>
    <property type="evidence" value="ECO:0007669"/>
    <property type="project" value="UniProtKB-UniRule"/>
</dbReference>
<dbReference type="CDD" id="cd07079">
    <property type="entry name" value="ALDH_F18-19_ProA-GPR"/>
    <property type="match status" value="1"/>
</dbReference>
<gene>
    <name evidence="7" type="primary">proA</name>
    <name evidence="9" type="ORF">C1H70_12990</name>
</gene>
<comment type="similarity">
    <text evidence="7">Belongs to the gamma-glutamyl phosphate reductase family.</text>
</comment>
<reference evidence="9 10" key="1">
    <citation type="submission" date="2018-01" db="EMBL/GenBank/DDBJ databases">
        <title>Halomonas endophytica sp. nov., isolated from storage liquid in the stems of Populus euphratica.</title>
        <authorList>
            <person name="Chen C."/>
        </authorList>
    </citation>
    <scope>NUCLEOTIDE SEQUENCE [LARGE SCALE GENOMIC DNA]</scope>
    <source>
        <strain evidence="9 10">BZ-SZ-XJ27</strain>
    </source>
</reference>
<keyword evidence="3 7" id="KW-0641">Proline biosynthesis</keyword>
<evidence type="ECO:0000256" key="3">
    <source>
        <dbReference type="ARBA" id="ARBA00022650"/>
    </source>
</evidence>
<dbReference type="Pfam" id="PF00171">
    <property type="entry name" value="Aldedh"/>
    <property type="match status" value="1"/>
</dbReference>
<evidence type="ECO:0000256" key="1">
    <source>
        <dbReference type="ARBA" id="ARBA00004985"/>
    </source>
</evidence>
<comment type="subcellular location">
    <subcellularLocation>
        <location evidence="7">Cytoplasm</location>
    </subcellularLocation>
</comment>
<evidence type="ECO:0000256" key="7">
    <source>
        <dbReference type="HAMAP-Rule" id="MF_00412"/>
    </source>
</evidence>
<dbReference type="InterPro" id="IPR000965">
    <property type="entry name" value="GPR_dom"/>
</dbReference>
<evidence type="ECO:0000256" key="4">
    <source>
        <dbReference type="ARBA" id="ARBA00022857"/>
    </source>
</evidence>
<name>A0A2N7UFH1_9GAMM</name>
<organism evidence="9 10">
    <name type="scientific">Halomonas urumqiensis</name>
    <dbReference type="NCBI Taxonomy" id="1684789"/>
    <lineage>
        <taxon>Bacteria</taxon>
        <taxon>Pseudomonadati</taxon>
        <taxon>Pseudomonadota</taxon>
        <taxon>Gammaproteobacteria</taxon>
        <taxon>Oceanospirillales</taxon>
        <taxon>Halomonadaceae</taxon>
        <taxon>Halomonas</taxon>
    </lineage>
</organism>
<dbReference type="RefSeq" id="WP_102588762.1">
    <property type="nucleotide sequence ID" value="NZ_BNAE01000001.1"/>
</dbReference>
<keyword evidence="7" id="KW-0963">Cytoplasm</keyword>
<dbReference type="FunFam" id="3.40.309.10:FF:000006">
    <property type="entry name" value="Gamma-glutamyl phosphate reductase"/>
    <property type="match status" value="1"/>
</dbReference>
<dbReference type="PANTHER" id="PTHR11063">
    <property type="entry name" value="GLUTAMATE SEMIALDEHYDE DEHYDROGENASE"/>
    <property type="match status" value="1"/>
</dbReference>
<evidence type="ECO:0000259" key="8">
    <source>
        <dbReference type="Pfam" id="PF00171"/>
    </source>
</evidence>
<keyword evidence="2 7" id="KW-0028">Amino-acid biosynthesis</keyword>
<keyword evidence="5 7" id="KW-0560">Oxidoreductase</keyword>
<dbReference type="InterPro" id="IPR016162">
    <property type="entry name" value="Ald_DH_N"/>
</dbReference>
<dbReference type="InterPro" id="IPR020593">
    <property type="entry name" value="G-glutamylP_reductase_CS"/>
</dbReference>
<comment type="pathway">
    <text evidence="1 7">Amino-acid biosynthesis; L-proline biosynthesis; L-glutamate 5-semialdehyde from L-glutamate: step 2/2.</text>
</comment>
<feature type="domain" description="Aldehyde dehydrogenase" evidence="8">
    <location>
        <begin position="13"/>
        <end position="302"/>
    </location>
</feature>
<dbReference type="PIRSF" id="PIRSF000151">
    <property type="entry name" value="GPR"/>
    <property type="match status" value="1"/>
</dbReference>
<dbReference type="GO" id="GO:0050661">
    <property type="term" value="F:NADP binding"/>
    <property type="evidence" value="ECO:0007669"/>
    <property type="project" value="InterPro"/>
</dbReference>
<dbReference type="HAMAP" id="MF_00412">
    <property type="entry name" value="ProA"/>
    <property type="match status" value="1"/>
</dbReference>
<comment type="function">
    <text evidence="7">Catalyzes the NADPH-dependent reduction of L-glutamate 5-phosphate into L-glutamate 5-semialdehyde and phosphate. The product spontaneously undergoes cyclization to form 1-pyrroline-5-carboxylate.</text>
</comment>
<dbReference type="UniPathway" id="UPA00098">
    <property type="reaction ID" value="UER00360"/>
</dbReference>
<sequence length="436" mass="46392">MTAQVTRSDASAVGLADDADIDAYMNRLGQAARAASTVMRRTPTGPKNAALAAMASRLEAARGEVLAANDRDLSRGRDNGLDAALLDRLALDDKRVDAMIEGLRQVAALPDPVGEIDGLHYRPSGIQLGQMRVPLGVIGIIYESRPNVTLEAASLCLKSGNACILRGGSEARESNAAIAACIGEGLADAGLPVSAVQVVATTDRAAVGRMISMPEYVDVIIPRGGKSLIERISREAKVPVIKHLDGVCHVYIDATADLDKALAIAVNAKTHRYGTCNTMETLLIDAPVAATLLPRLAAAYAQHGVELRGCSRSRELLEGILEATEEDWYAEYLAPVLAIRVVDGIDEAIEHIERYGSHHTDAIVTEQYGLARRFMAEVDSSSVMVNASTRFADGFEYGLGAEIGISTDKLHARGPVGLEGLTTRKYVVLGDGQVRQ</sequence>
<dbReference type="PROSITE" id="PS01223">
    <property type="entry name" value="PROA"/>
    <property type="match status" value="1"/>
</dbReference>
<dbReference type="OrthoDB" id="9809970at2"/>
<keyword evidence="4 7" id="KW-0521">NADP</keyword>
<comment type="catalytic activity">
    <reaction evidence="6 7">
        <text>L-glutamate 5-semialdehyde + phosphate + NADP(+) = L-glutamyl 5-phosphate + NADPH + H(+)</text>
        <dbReference type="Rhea" id="RHEA:19541"/>
        <dbReference type="ChEBI" id="CHEBI:15378"/>
        <dbReference type="ChEBI" id="CHEBI:43474"/>
        <dbReference type="ChEBI" id="CHEBI:57783"/>
        <dbReference type="ChEBI" id="CHEBI:58066"/>
        <dbReference type="ChEBI" id="CHEBI:58274"/>
        <dbReference type="ChEBI" id="CHEBI:58349"/>
        <dbReference type="EC" id="1.2.1.41"/>
    </reaction>
</comment>
<evidence type="ECO:0000313" key="10">
    <source>
        <dbReference type="Proteomes" id="UP000235547"/>
    </source>
</evidence>
<dbReference type="NCBIfam" id="NF001221">
    <property type="entry name" value="PRK00197.1"/>
    <property type="match status" value="1"/>
</dbReference>
<dbReference type="SUPFAM" id="SSF53720">
    <property type="entry name" value="ALDH-like"/>
    <property type="match status" value="1"/>
</dbReference>
<dbReference type="Proteomes" id="UP000235547">
    <property type="component" value="Unassembled WGS sequence"/>
</dbReference>
<evidence type="ECO:0000256" key="6">
    <source>
        <dbReference type="ARBA" id="ARBA00049024"/>
    </source>
</evidence>